<keyword evidence="3" id="KW-0444">Lipid biosynthesis</keyword>
<keyword evidence="15" id="KW-1185">Reference proteome</keyword>
<dbReference type="Pfam" id="PF00487">
    <property type="entry name" value="FA_desaturase"/>
    <property type="match status" value="1"/>
</dbReference>
<feature type="transmembrane region" description="Helical" evidence="12">
    <location>
        <begin position="163"/>
        <end position="180"/>
    </location>
</feature>
<dbReference type="RefSeq" id="WP_162672058.1">
    <property type="nucleotide sequence ID" value="NZ_LR593886.1"/>
</dbReference>
<evidence type="ECO:0000256" key="9">
    <source>
        <dbReference type="ARBA" id="ARBA00023098"/>
    </source>
</evidence>
<evidence type="ECO:0000256" key="4">
    <source>
        <dbReference type="ARBA" id="ARBA00022692"/>
    </source>
</evidence>
<evidence type="ECO:0000256" key="11">
    <source>
        <dbReference type="ARBA" id="ARBA00023160"/>
    </source>
</evidence>
<proteinExistence type="inferred from homology"/>
<evidence type="ECO:0000313" key="14">
    <source>
        <dbReference type="EMBL" id="VTS00059.1"/>
    </source>
</evidence>
<evidence type="ECO:0000256" key="5">
    <source>
        <dbReference type="ARBA" id="ARBA00022832"/>
    </source>
</evidence>
<organism evidence="14 15">
    <name type="scientific">Gemmata massiliana</name>
    <dbReference type="NCBI Taxonomy" id="1210884"/>
    <lineage>
        <taxon>Bacteria</taxon>
        <taxon>Pseudomonadati</taxon>
        <taxon>Planctomycetota</taxon>
        <taxon>Planctomycetia</taxon>
        <taxon>Gemmatales</taxon>
        <taxon>Gemmataceae</taxon>
        <taxon>Gemmata</taxon>
    </lineage>
</organism>
<evidence type="ECO:0000256" key="1">
    <source>
        <dbReference type="ARBA" id="ARBA00004141"/>
    </source>
</evidence>
<protein>
    <recommendedName>
        <fullName evidence="13">Fatty acid desaturase domain-containing protein</fullName>
    </recommendedName>
</protein>
<gene>
    <name evidence="14" type="ORF">SOIL9_83110</name>
</gene>
<keyword evidence="7" id="KW-0560">Oxidoreductase</keyword>
<dbReference type="KEGG" id="gms:SOIL9_83110"/>
<keyword evidence="11" id="KW-0275">Fatty acid biosynthesis</keyword>
<evidence type="ECO:0000313" key="15">
    <source>
        <dbReference type="Proteomes" id="UP000464178"/>
    </source>
</evidence>
<dbReference type="GO" id="GO:0016717">
    <property type="term" value="F:oxidoreductase activity, acting on paired donors, with oxidation of a pair of donors resulting in the reduction of molecular oxygen to two molecules of water"/>
    <property type="evidence" value="ECO:0007669"/>
    <property type="project" value="InterPro"/>
</dbReference>
<dbReference type="AlphaFoldDB" id="A0A6P2DGJ3"/>
<dbReference type="CDD" id="cd03505">
    <property type="entry name" value="Delta9-FADS-like"/>
    <property type="match status" value="1"/>
</dbReference>
<evidence type="ECO:0000256" key="7">
    <source>
        <dbReference type="ARBA" id="ARBA00023002"/>
    </source>
</evidence>
<evidence type="ECO:0000256" key="3">
    <source>
        <dbReference type="ARBA" id="ARBA00022516"/>
    </source>
</evidence>
<dbReference type="PRINTS" id="PR00075">
    <property type="entry name" value="FACDDSATRASE"/>
</dbReference>
<evidence type="ECO:0000256" key="10">
    <source>
        <dbReference type="ARBA" id="ARBA00023136"/>
    </source>
</evidence>
<feature type="domain" description="Fatty acid desaturase" evidence="13">
    <location>
        <begin position="48"/>
        <end position="261"/>
    </location>
</feature>
<comment type="similarity">
    <text evidence="2">Belongs to the fatty acid desaturase type 2 family.</text>
</comment>
<dbReference type="PANTHER" id="PTHR11351:SF31">
    <property type="entry name" value="DESATURASE 1, ISOFORM A-RELATED"/>
    <property type="match status" value="1"/>
</dbReference>
<keyword evidence="9" id="KW-0443">Lipid metabolism</keyword>
<keyword evidence="6 12" id="KW-1133">Transmembrane helix</keyword>
<reference evidence="14 15" key="1">
    <citation type="submission" date="2019-05" db="EMBL/GenBank/DDBJ databases">
        <authorList>
            <consortium name="Science for Life Laboratories"/>
        </authorList>
    </citation>
    <scope>NUCLEOTIDE SEQUENCE [LARGE SCALE GENOMIC DNA]</scope>
    <source>
        <strain evidence="14">Soil9</strain>
    </source>
</reference>
<evidence type="ECO:0000259" key="13">
    <source>
        <dbReference type="Pfam" id="PF00487"/>
    </source>
</evidence>
<evidence type="ECO:0000256" key="8">
    <source>
        <dbReference type="ARBA" id="ARBA00023004"/>
    </source>
</evidence>
<dbReference type="GO" id="GO:0016020">
    <property type="term" value="C:membrane"/>
    <property type="evidence" value="ECO:0007669"/>
    <property type="project" value="UniProtKB-SubCell"/>
</dbReference>
<keyword evidence="10 12" id="KW-0472">Membrane</keyword>
<dbReference type="Proteomes" id="UP000464178">
    <property type="component" value="Chromosome"/>
</dbReference>
<accession>A0A6P2DGJ3</accession>
<evidence type="ECO:0000256" key="12">
    <source>
        <dbReference type="SAM" id="Phobius"/>
    </source>
</evidence>
<feature type="transmembrane region" description="Helical" evidence="12">
    <location>
        <begin position="186"/>
        <end position="206"/>
    </location>
</feature>
<dbReference type="InterPro" id="IPR015876">
    <property type="entry name" value="Acyl-CoA_DS"/>
</dbReference>
<evidence type="ECO:0000256" key="6">
    <source>
        <dbReference type="ARBA" id="ARBA00022989"/>
    </source>
</evidence>
<feature type="transmembrane region" description="Helical" evidence="12">
    <location>
        <begin position="84"/>
        <end position="104"/>
    </location>
</feature>
<evidence type="ECO:0000256" key="2">
    <source>
        <dbReference type="ARBA" id="ARBA00008749"/>
    </source>
</evidence>
<feature type="transmembrane region" description="Helical" evidence="12">
    <location>
        <begin position="49"/>
        <end position="72"/>
    </location>
</feature>
<keyword evidence="8" id="KW-0408">Iron</keyword>
<feature type="transmembrane region" description="Helical" evidence="12">
    <location>
        <begin position="24"/>
        <end position="43"/>
    </location>
</feature>
<keyword evidence="5" id="KW-0276">Fatty acid metabolism</keyword>
<dbReference type="GO" id="GO:0006633">
    <property type="term" value="P:fatty acid biosynthetic process"/>
    <property type="evidence" value="ECO:0007669"/>
    <property type="project" value="UniProtKB-KW"/>
</dbReference>
<comment type="subcellular location">
    <subcellularLocation>
        <location evidence="1">Membrane</location>
        <topology evidence="1">Multi-pass membrane protein</topology>
    </subcellularLocation>
</comment>
<name>A0A6P2DGJ3_9BACT</name>
<dbReference type="InterPro" id="IPR005804">
    <property type="entry name" value="FA_desaturase_dom"/>
</dbReference>
<keyword evidence="4 12" id="KW-0812">Transmembrane</keyword>
<dbReference type="PANTHER" id="PTHR11351">
    <property type="entry name" value="ACYL-COA DESATURASE"/>
    <property type="match status" value="1"/>
</dbReference>
<sequence>MQTALVAPPATGTLRPFWYRATRVALALCPLIAVHLALFAIPFVEFTVWSVVAIFVVTRITGLGITAGFHRYFSHHSFKTSRWFQFLLAVAGCTALQKGPLWWVAHHRLHHKHSDTPADPHSPVVNGFFHGHVGWLFTRDLMKPDERPVRDLAKYPELVWLDRLWMIPGILLAAACFAVLGWNGLIYGFCLSVVLVFQVTFAVNSIGHLFGKQRFDTGEGSRNNLVLGYLAMGDGWHNNHHRAPYSARHGFAWYEFDVCYRFIRLLARLGLVWGVKEPPAELRFGRVAHEPEAKAEPVAGSS</sequence>
<dbReference type="EMBL" id="LR593886">
    <property type="protein sequence ID" value="VTS00059.1"/>
    <property type="molecule type" value="Genomic_DNA"/>
</dbReference>